<name>A0ABV9FSJ4_9NOCA</name>
<accession>A0ABV9FSJ4</accession>
<dbReference type="EMBL" id="JBHSFO010000008">
    <property type="protein sequence ID" value="MFC4604923.1"/>
    <property type="molecule type" value="Genomic_DNA"/>
</dbReference>
<keyword evidence="2" id="KW-1185">Reference proteome</keyword>
<evidence type="ECO:0000313" key="1">
    <source>
        <dbReference type="EMBL" id="MFC4604923.1"/>
    </source>
</evidence>
<evidence type="ECO:0000313" key="2">
    <source>
        <dbReference type="Proteomes" id="UP001595914"/>
    </source>
</evidence>
<proteinExistence type="predicted"/>
<dbReference type="PANTHER" id="PTHR33973">
    <property type="entry name" value="OS07G0153300 PROTEIN"/>
    <property type="match status" value="1"/>
</dbReference>
<protein>
    <submittedName>
        <fullName evidence="1">DUF1365 domain-containing protein</fullName>
    </submittedName>
</protein>
<dbReference type="RefSeq" id="WP_378418110.1">
    <property type="nucleotide sequence ID" value="NZ_JBHSFO010000008.1"/>
</dbReference>
<organism evidence="1 2">
    <name type="scientific">Rhodococcus kronopolitis</name>
    <dbReference type="NCBI Taxonomy" id="1460226"/>
    <lineage>
        <taxon>Bacteria</taxon>
        <taxon>Bacillati</taxon>
        <taxon>Actinomycetota</taxon>
        <taxon>Actinomycetes</taxon>
        <taxon>Mycobacteriales</taxon>
        <taxon>Nocardiaceae</taxon>
        <taxon>Rhodococcus</taxon>
    </lineage>
</organism>
<sequence length="255" mass="28628">MSPPVSPPTIYRTRIRHVRAAPVRHSFEYRSYSWFVDLDELPRLPAWLRPFARFEASDHFTADGIPDYDAATLRGRLDGYLAAHGVDLHGGRVTALLNARVLGHVFNPLSLFWCHDRAGALWCVVAEVHNTYGGRHCYLLMPDDSGRAETDKAFFVSPFNEVDGRYTLRVPEPDRDLSVSVTLHRDGQPPFTATMRGHGHRATTAAVARMQLSAPMAPLVVAARIRIQGVALWLRGLPLVPRPTRSPRLHQEADR</sequence>
<dbReference type="Pfam" id="PF07103">
    <property type="entry name" value="DUF1365"/>
    <property type="match status" value="1"/>
</dbReference>
<gene>
    <name evidence="1" type="ORF">ACFO6S_14590</name>
</gene>
<dbReference type="PANTHER" id="PTHR33973:SF4">
    <property type="entry name" value="OS07G0153300 PROTEIN"/>
    <property type="match status" value="1"/>
</dbReference>
<dbReference type="InterPro" id="IPR010775">
    <property type="entry name" value="DUF1365"/>
</dbReference>
<reference evidence="2" key="1">
    <citation type="journal article" date="2019" name="Int. J. Syst. Evol. Microbiol.">
        <title>The Global Catalogue of Microorganisms (GCM) 10K type strain sequencing project: providing services to taxonomists for standard genome sequencing and annotation.</title>
        <authorList>
            <consortium name="The Broad Institute Genomics Platform"/>
            <consortium name="The Broad Institute Genome Sequencing Center for Infectious Disease"/>
            <person name="Wu L."/>
            <person name="Ma J."/>
        </authorList>
    </citation>
    <scope>NUCLEOTIDE SEQUENCE [LARGE SCALE GENOMIC DNA]</scope>
    <source>
        <strain evidence="2">CCUG 54520</strain>
    </source>
</reference>
<comment type="caution">
    <text evidence="1">The sequence shown here is derived from an EMBL/GenBank/DDBJ whole genome shotgun (WGS) entry which is preliminary data.</text>
</comment>
<dbReference type="Proteomes" id="UP001595914">
    <property type="component" value="Unassembled WGS sequence"/>
</dbReference>